<evidence type="ECO:0000313" key="1">
    <source>
        <dbReference type="EMBL" id="PHV71716.1"/>
    </source>
</evidence>
<organism evidence="1 2">
    <name type="scientific">Sporanaerobium hydrogeniformans</name>
    <dbReference type="NCBI Taxonomy" id="3072179"/>
    <lineage>
        <taxon>Bacteria</taxon>
        <taxon>Bacillati</taxon>
        <taxon>Bacillota</taxon>
        <taxon>Clostridia</taxon>
        <taxon>Lachnospirales</taxon>
        <taxon>Lachnospiraceae</taxon>
        <taxon>Sporanaerobium</taxon>
    </lineage>
</organism>
<keyword evidence="2" id="KW-1185">Reference proteome</keyword>
<proteinExistence type="predicted"/>
<name>A0AC61DET0_9FIRM</name>
<dbReference type="Proteomes" id="UP000224460">
    <property type="component" value="Unassembled WGS sequence"/>
</dbReference>
<dbReference type="EMBL" id="PEDL01000002">
    <property type="protein sequence ID" value="PHV71716.1"/>
    <property type="molecule type" value="Genomic_DNA"/>
</dbReference>
<evidence type="ECO:0000313" key="2">
    <source>
        <dbReference type="Proteomes" id="UP000224460"/>
    </source>
</evidence>
<sequence>MHNRDTFASKIGIVAAAAGSAIGLGNIWKFPYMAGKYGGSAFIIIYLLAILLMGFPLICAEFAMGRKARTNAVDTFGVVTSKKAWNIIGVVAVLTVFLISTFYIMITGWVIYYFVTTLTGKLYHIPVGIEVATYFDMVFNTMSSSMWLPLILALIAVCATGFINAMGIQKGVEKYSKLLMPVLFILFLVLIGYSTTLPGFKGAISFLFQPDFSSITPSVIISAIGQAFFSLSLGMGALITYGSYISEKENIRSIGAQVVIADTIIALFSGLLIFPAVFTYNLEPTAGPALIFMSLPQVFLKMPGGQLFSALFFLMIFVAALTSLVSMLEIQITYIEEKTKWSRKKATAVVVAAISLGSALIIGGEGPLSFITITGKSFFDSLDYLTNNITIPLVAVFTAIIVGWVWKKNAFNKELAKGGHEANTVDHFFFFLLKWVIPPTILILMIALLLGVQA</sequence>
<comment type="caution">
    <text evidence="1">The sequence shown here is derived from an EMBL/GenBank/DDBJ whole genome shotgun (WGS) entry which is preliminary data.</text>
</comment>
<reference evidence="1" key="1">
    <citation type="submission" date="2017-10" db="EMBL/GenBank/DDBJ databases">
        <title>Genome sequence of cellulolytic Lachnospiraceae bacterium XHS1971 isolated from hotspring sediment.</title>
        <authorList>
            <person name="Vasudevan G."/>
            <person name="Joshi A.J."/>
            <person name="Hivarkar S."/>
            <person name="Lanjekar V.B."/>
            <person name="Dhakephalkar P.K."/>
            <person name="Dagar S."/>
        </authorList>
    </citation>
    <scope>NUCLEOTIDE SEQUENCE</scope>
    <source>
        <strain evidence="1">XHS1971</strain>
    </source>
</reference>
<accession>A0AC61DET0</accession>
<gene>
    <name evidence="1" type="ORF">CS063_03920</name>
</gene>
<protein>
    <submittedName>
        <fullName evidence="1">Uncharacterized protein</fullName>
    </submittedName>
</protein>